<name>A0A811SQH7_9POAL</name>
<dbReference type="OrthoDB" id="1883087at2759"/>
<feature type="region of interest" description="Disordered" evidence="1">
    <location>
        <begin position="270"/>
        <end position="290"/>
    </location>
</feature>
<dbReference type="Proteomes" id="UP000604825">
    <property type="component" value="Unassembled WGS sequence"/>
</dbReference>
<keyword evidence="3" id="KW-1185">Reference proteome</keyword>
<proteinExistence type="predicted"/>
<comment type="caution">
    <text evidence="2">The sequence shown here is derived from an EMBL/GenBank/DDBJ whole genome shotgun (WGS) entry which is preliminary data.</text>
</comment>
<sequence>MTHPCRSNPCLANATPPPGSPGEQTTSNAKTTSNGTPSPGDQTKFNATPSPREQTSFKYLKLNPKYKTINDEEECLSQASTGADTVVEASFKFMIYDQSNGKHREQLGSHFSRNLLYGLAVPSSQAIAVGLDYCSYSVELGWAECATKTVPVHHLGAGQQLPHDASRLGLRVRPFPAVCHAERDERGVAPAGRHEAGLAQDVGGPAPAVQGLDGDGLARGAVPCRDDDAALTLAERPSLRPSYLYQRALAMCRFRPQALGLLSGGGGGGDDDVVDHRGDGSGSPGADRRAGAAVFLDHVAERRDPHVV</sequence>
<dbReference type="AlphaFoldDB" id="A0A811SQH7"/>
<feature type="region of interest" description="Disordered" evidence="1">
    <location>
        <begin position="1"/>
        <end position="54"/>
    </location>
</feature>
<feature type="compositionally biased region" description="Polar residues" evidence="1">
    <location>
        <begin position="22"/>
        <end position="54"/>
    </location>
</feature>
<organism evidence="2 3">
    <name type="scientific">Miscanthus lutarioriparius</name>
    <dbReference type="NCBI Taxonomy" id="422564"/>
    <lineage>
        <taxon>Eukaryota</taxon>
        <taxon>Viridiplantae</taxon>
        <taxon>Streptophyta</taxon>
        <taxon>Embryophyta</taxon>
        <taxon>Tracheophyta</taxon>
        <taxon>Spermatophyta</taxon>
        <taxon>Magnoliopsida</taxon>
        <taxon>Liliopsida</taxon>
        <taxon>Poales</taxon>
        <taxon>Poaceae</taxon>
        <taxon>PACMAD clade</taxon>
        <taxon>Panicoideae</taxon>
        <taxon>Andropogonodae</taxon>
        <taxon>Andropogoneae</taxon>
        <taxon>Saccharinae</taxon>
        <taxon>Miscanthus</taxon>
    </lineage>
</organism>
<evidence type="ECO:0000256" key="1">
    <source>
        <dbReference type="SAM" id="MobiDB-lite"/>
    </source>
</evidence>
<reference evidence="2" key="1">
    <citation type="submission" date="2020-10" db="EMBL/GenBank/DDBJ databases">
        <authorList>
            <person name="Han B."/>
            <person name="Lu T."/>
            <person name="Zhao Q."/>
            <person name="Huang X."/>
            <person name="Zhao Y."/>
        </authorList>
    </citation>
    <scope>NUCLEOTIDE SEQUENCE</scope>
</reference>
<dbReference type="EMBL" id="CAJGYO010000683">
    <property type="protein sequence ID" value="CAD6343108.1"/>
    <property type="molecule type" value="Genomic_DNA"/>
</dbReference>
<accession>A0A811SQH7</accession>
<evidence type="ECO:0000313" key="3">
    <source>
        <dbReference type="Proteomes" id="UP000604825"/>
    </source>
</evidence>
<protein>
    <submittedName>
        <fullName evidence="2">Uncharacterized protein</fullName>
    </submittedName>
</protein>
<evidence type="ECO:0000313" key="2">
    <source>
        <dbReference type="EMBL" id="CAD6343108.1"/>
    </source>
</evidence>
<gene>
    <name evidence="2" type="ORF">NCGR_LOCUS67206</name>
</gene>